<evidence type="ECO:0000256" key="2">
    <source>
        <dbReference type="ARBA" id="ARBA00012513"/>
    </source>
</evidence>
<dbReference type="Gene3D" id="1.10.510.10">
    <property type="entry name" value="Transferase(Phosphotransferase) domain 1"/>
    <property type="match status" value="1"/>
</dbReference>
<protein>
    <recommendedName>
        <fullName evidence="2">non-specific serine/threonine protein kinase</fullName>
        <ecNumber evidence="2">2.7.11.1</ecNumber>
    </recommendedName>
</protein>
<dbReference type="InterPro" id="IPR017441">
    <property type="entry name" value="Protein_kinase_ATP_BS"/>
</dbReference>
<dbReference type="EMBL" id="OZ023707">
    <property type="protein sequence ID" value="CAK9877621.1"/>
    <property type="molecule type" value="Genomic_DNA"/>
</dbReference>
<evidence type="ECO:0000256" key="5">
    <source>
        <dbReference type="ARBA" id="ARBA00022679"/>
    </source>
</evidence>
<evidence type="ECO:0000256" key="10">
    <source>
        <dbReference type="ARBA" id="ARBA00022840"/>
    </source>
</evidence>
<dbReference type="Pfam" id="PF12819">
    <property type="entry name" value="Malectin_like"/>
    <property type="match status" value="1"/>
</dbReference>
<evidence type="ECO:0000256" key="3">
    <source>
        <dbReference type="ARBA" id="ARBA00022527"/>
    </source>
</evidence>
<dbReference type="Gene3D" id="3.30.200.20">
    <property type="entry name" value="Phosphorylase Kinase, domain 1"/>
    <property type="match status" value="1"/>
</dbReference>
<evidence type="ECO:0000256" key="6">
    <source>
        <dbReference type="ARBA" id="ARBA00022692"/>
    </source>
</evidence>
<evidence type="ECO:0000256" key="4">
    <source>
        <dbReference type="ARBA" id="ARBA00022614"/>
    </source>
</evidence>
<feature type="binding site" evidence="15">
    <location>
        <position position="656"/>
    </location>
    <ligand>
        <name>ATP</name>
        <dbReference type="ChEBI" id="CHEBI:30616"/>
    </ligand>
</feature>
<evidence type="ECO:0000259" key="18">
    <source>
        <dbReference type="PROSITE" id="PS50011"/>
    </source>
</evidence>
<dbReference type="SUPFAM" id="SSF52058">
    <property type="entry name" value="L domain-like"/>
    <property type="match status" value="1"/>
</dbReference>
<reference evidence="19" key="1">
    <citation type="submission" date="2024-03" db="EMBL/GenBank/DDBJ databases">
        <authorList>
            <consortium name="ELIXIR-Norway"/>
            <consortium name="Elixir Norway"/>
        </authorList>
    </citation>
    <scope>NUCLEOTIDE SEQUENCE</scope>
</reference>
<evidence type="ECO:0000313" key="20">
    <source>
        <dbReference type="Proteomes" id="UP001497522"/>
    </source>
</evidence>
<keyword evidence="20" id="KW-1185">Reference proteome</keyword>
<evidence type="ECO:0000256" key="12">
    <source>
        <dbReference type="ARBA" id="ARBA00023136"/>
    </source>
</evidence>
<dbReference type="Proteomes" id="UP001497522">
    <property type="component" value="Chromosome 6"/>
</dbReference>
<dbReference type="PANTHER" id="PTHR45631">
    <property type="entry name" value="OS07G0107800 PROTEIN-RELATED"/>
    <property type="match status" value="1"/>
</dbReference>
<feature type="compositionally biased region" description="Polar residues" evidence="16">
    <location>
        <begin position="913"/>
        <end position="923"/>
    </location>
</feature>
<dbReference type="PROSITE" id="PS51450">
    <property type="entry name" value="LRR"/>
    <property type="match status" value="1"/>
</dbReference>
<dbReference type="Pfam" id="PF00560">
    <property type="entry name" value="LRR_1"/>
    <property type="match status" value="2"/>
</dbReference>
<dbReference type="PROSITE" id="PS50011">
    <property type="entry name" value="PROTEIN_KINASE_DOM"/>
    <property type="match status" value="1"/>
</dbReference>
<dbReference type="InterPro" id="IPR000719">
    <property type="entry name" value="Prot_kinase_dom"/>
</dbReference>
<dbReference type="Gene3D" id="3.80.10.10">
    <property type="entry name" value="Ribonuclease Inhibitor"/>
    <property type="match status" value="1"/>
</dbReference>
<evidence type="ECO:0000256" key="14">
    <source>
        <dbReference type="ARBA" id="ARBA00048679"/>
    </source>
</evidence>
<evidence type="ECO:0000256" key="17">
    <source>
        <dbReference type="SAM" id="Phobius"/>
    </source>
</evidence>
<dbReference type="EC" id="2.7.11.1" evidence="2"/>
<comment type="catalytic activity">
    <reaction evidence="14">
        <text>L-seryl-[protein] + ATP = O-phospho-L-seryl-[protein] + ADP + H(+)</text>
        <dbReference type="Rhea" id="RHEA:17989"/>
        <dbReference type="Rhea" id="RHEA-COMP:9863"/>
        <dbReference type="Rhea" id="RHEA-COMP:11604"/>
        <dbReference type="ChEBI" id="CHEBI:15378"/>
        <dbReference type="ChEBI" id="CHEBI:29999"/>
        <dbReference type="ChEBI" id="CHEBI:30616"/>
        <dbReference type="ChEBI" id="CHEBI:83421"/>
        <dbReference type="ChEBI" id="CHEBI:456216"/>
        <dbReference type="EC" id="2.7.11.1"/>
    </reaction>
</comment>
<keyword evidence="6 17" id="KW-0812">Transmembrane</keyword>
<comment type="catalytic activity">
    <reaction evidence="13">
        <text>L-threonyl-[protein] + ATP = O-phospho-L-threonyl-[protein] + ADP + H(+)</text>
        <dbReference type="Rhea" id="RHEA:46608"/>
        <dbReference type="Rhea" id="RHEA-COMP:11060"/>
        <dbReference type="Rhea" id="RHEA-COMP:11605"/>
        <dbReference type="ChEBI" id="CHEBI:15378"/>
        <dbReference type="ChEBI" id="CHEBI:30013"/>
        <dbReference type="ChEBI" id="CHEBI:30616"/>
        <dbReference type="ChEBI" id="CHEBI:61977"/>
        <dbReference type="ChEBI" id="CHEBI:456216"/>
        <dbReference type="EC" id="2.7.11.1"/>
    </reaction>
</comment>
<dbReference type="InterPro" id="IPR001245">
    <property type="entry name" value="Ser-Thr/Tyr_kinase_cat_dom"/>
</dbReference>
<evidence type="ECO:0000256" key="9">
    <source>
        <dbReference type="ARBA" id="ARBA00022777"/>
    </source>
</evidence>
<dbReference type="InterPro" id="IPR032675">
    <property type="entry name" value="LRR_dom_sf"/>
</dbReference>
<dbReference type="Pfam" id="PF07714">
    <property type="entry name" value="PK_Tyr_Ser-Thr"/>
    <property type="match status" value="1"/>
</dbReference>
<keyword evidence="9" id="KW-0418">Kinase</keyword>
<feature type="compositionally biased region" description="Polar residues" evidence="16">
    <location>
        <begin position="943"/>
        <end position="970"/>
    </location>
</feature>
<keyword evidence="3" id="KW-0723">Serine/threonine-protein kinase</keyword>
<dbReference type="SUPFAM" id="SSF56112">
    <property type="entry name" value="Protein kinase-like (PK-like)"/>
    <property type="match status" value="1"/>
</dbReference>
<dbReference type="InterPro" id="IPR011009">
    <property type="entry name" value="Kinase-like_dom_sf"/>
</dbReference>
<organism evidence="19 20">
    <name type="scientific">Sphagnum jensenii</name>
    <dbReference type="NCBI Taxonomy" id="128206"/>
    <lineage>
        <taxon>Eukaryota</taxon>
        <taxon>Viridiplantae</taxon>
        <taxon>Streptophyta</taxon>
        <taxon>Embryophyta</taxon>
        <taxon>Bryophyta</taxon>
        <taxon>Sphagnophytina</taxon>
        <taxon>Sphagnopsida</taxon>
        <taxon>Sphagnales</taxon>
        <taxon>Sphagnaceae</taxon>
        <taxon>Sphagnum</taxon>
    </lineage>
</organism>
<feature type="transmembrane region" description="Helical" evidence="17">
    <location>
        <begin position="562"/>
        <end position="585"/>
    </location>
</feature>
<evidence type="ECO:0000256" key="7">
    <source>
        <dbReference type="ARBA" id="ARBA00022737"/>
    </source>
</evidence>
<comment type="subcellular location">
    <subcellularLocation>
        <location evidence="1">Membrane</location>
        <topology evidence="1">Single-pass membrane protein</topology>
    </subcellularLocation>
</comment>
<evidence type="ECO:0000256" key="16">
    <source>
        <dbReference type="SAM" id="MobiDB-lite"/>
    </source>
</evidence>
<evidence type="ECO:0000256" key="1">
    <source>
        <dbReference type="ARBA" id="ARBA00004167"/>
    </source>
</evidence>
<dbReference type="InterPro" id="IPR024788">
    <property type="entry name" value="Malectin-like_Carb-bd_dom"/>
</dbReference>
<evidence type="ECO:0000256" key="13">
    <source>
        <dbReference type="ARBA" id="ARBA00047899"/>
    </source>
</evidence>
<dbReference type="Gene3D" id="2.60.120.430">
    <property type="entry name" value="Galactose-binding lectin"/>
    <property type="match status" value="1"/>
</dbReference>
<dbReference type="InterPro" id="IPR001611">
    <property type="entry name" value="Leu-rich_rpt"/>
</dbReference>
<dbReference type="PROSITE" id="PS00107">
    <property type="entry name" value="PROTEIN_KINASE_ATP"/>
    <property type="match status" value="1"/>
</dbReference>
<evidence type="ECO:0000256" key="15">
    <source>
        <dbReference type="PROSITE-ProRule" id="PRU10141"/>
    </source>
</evidence>
<keyword evidence="11 17" id="KW-1133">Transmembrane helix</keyword>
<sequence length="970" mass="106179">MASRATSLSQLRCRIVNEVAKIIVVGLLLSDVVEFAWAQTGFISIDCGSTTPYTDANNISWVPDTTYISTGLNYNAQDVASNESSTLKTLRYFPENQAKNCYVLPVTFNQTYLIRATFLFTKSFLTAAGYNTSSSTTFYYSIDANLISMLEFSTANNASLQDASVLETVLASTSDTFYVCLARSTSTDVPFISSLELRQLYDGMYAVRVYSGYYLDLVNRANWGSSTPVVRYPDDPYDRLWLGATNPTAPAINTSITISTTTGGGPTDRPPGLVLQTAEVWPPGTTGSLSLTDLTPKTNGFYLAAYFAEIDPLAQNESRIFDLVLNGKITYANDSVKDNIIPGEVELYAAFEVAGTDLALNSSSTLTFVPHPNSTLGPFLGASEIYQNNRVEALTFAPDASAIESIKTQLNLSSYSGDPCVYISYDWINCTQAISPPRIVSIKLSNFNLSNVIPTALSQLTYLNELWLDSNNFTGTIPDLSNLTQLQSLHLENNALDGNLPAWIGSLPVLTELNVTNNDLTGEIPTTIQNNSKLQFQYAGNLLCNGTICSISPSPNHKSNNLGVIVGTTVGGLLVVVAIIVLVVFRSYKKQQNREDMEKLTGGIAAEGTALPAGSNFSLVELEIATDNYKQLLGRGGFGEVFYGQLPSGEEVAVKKLVAGSQQGAEEFFNEVNLLSRIRHKNLVSLVGFCQEGEEKILVYEFMKFGTLREHLYGTEKAIREPMSWKTRLSIALDAAQGLEYLHEGCIHPIIHRDVKSSNILLSSKLVGKMADFGLSKLTTVEGASHVSTIVKGTAGYLDPEYYMSQQLTEKSDVFSFGIVLLEIICGRQPINTALQDRNQCNIGEWAKPHLEADDIHSVIDKALDNKFNIESVWKVAQIAMMSIDHHGVNRPSMRQVVRNLRDAIAMEEENSVPPTNSTRSNLSHPHASQSSASSTSGSQSSRDNINNSQTYKQQIYNSQAYSDFSLTPR</sequence>
<evidence type="ECO:0000256" key="8">
    <source>
        <dbReference type="ARBA" id="ARBA00022741"/>
    </source>
</evidence>
<keyword evidence="4" id="KW-0433">Leucine-rich repeat</keyword>
<feature type="compositionally biased region" description="Low complexity" evidence="16">
    <location>
        <begin position="924"/>
        <end position="942"/>
    </location>
</feature>
<feature type="domain" description="Protein kinase" evidence="18">
    <location>
        <begin position="627"/>
        <end position="905"/>
    </location>
</feature>
<keyword evidence="12 17" id="KW-0472">Membrane</keyword>
<evidence type="ECO:0000313" key="19">
    <source>
        <dbReference type="EMBL" id="CAK9877621.1"/>
    </source>
</evidence>
<gene>
    <name evidence="19" type="ORF">CSSPJE1EN2_LOCUS19446</name>
</gene>
<proteinExistence type="predicted"/>
<keyword evidence="7" id="KW-0677">Repeat</keyword>
<name>A0ABP1BNM9_9BRYO</name>
<dbReference type="PANTHER" id="PTHR45631:SF198">
    <property type="entry name" value="PROTEIN KINASE DOMAIN-CONTAINING PROTEIN"/>
    <property type="match status" value="1"/>
</dbReference>
<dbReference type="InterPro" id="IPR008271">
    <property type="entry name" value="Ser/Thr_kinase_AS"/>
</dbReference>
<keyword evidence="8 15" id="KW-0547">Nucleotide-binding</keyword>
<accession>A0ABP1BNM9</accession>
<keyword evidence="10 15" id="KW-0067">ATP-binding</keyword>
<evidence type="ECO:0000256" key="11">
    <source>
        <dbReference type="ARBA" id="ARBA00022989"/>
    </source>
</evidence>
<feature type="region of interest" description="Disordered" evidence="16">
    <location>
        <begin position="909"/>
        <end position="970"/>
    </location>
</feature>
<dbReference type="SMART" id="SM00220">
    <property type="entry name" value="S_TKc"/>
    <property type="match status" value="1"/>
</dbReference>
<dbReference type="PROSITE" id="PS00108">
    <property type="entry name" value="PROTEIN_KINASE_ST"/>
    <property type="match status" value="1"/>
</dbReference>
<keyword evidence="5" id="KW-0808">Transferase</keyword>